<dbReference type="AlphaFoldDB" id="A0A2A2JGV7"/>
<accession>A0A2A2JGV7</accession>
<keyword evidence="1" id="KW-1133">Transmembrane helix</keyword>
<name>A0A2A2JGV7_9BILA</name>
<gene>
    <name evidence="2" type="ORF">WR25_25798</name>
</gene>
<protein>
    <submittedName>
        <fullName evidence="2">Uncharacterized protein</fullName>
    </submittedName>
</protein>
<evidence type="ECO:0000313" key="2">
    <source>
        <dbReference type="EMBL" id="PAV60963.1"/>
    </source>
</evidence>
<feature type="transmembrane region" description="Helical" evidence="1">
    <location>
        <begin position="33"/>
        <end position="55"/>
    </location>
</feature>
<keyword evidence="1" id="KW-0472">Membrane</keyword>
<reference evidence="2 3" key="1">
    <citation type="journal article" date="2017" name="Curr. Biol.">
        <title>Genome architecture and evolution of a unichromosomal asexual nematode.</title>
        <authorList>
            <person name="Fradin H."/>
            <person name="Zegar C."/>
            <person name="Gutwein M."/>
            <person name="Lucas J."/>
            <person name="Kovtun M."/>
            <person name="Corcoran D."/>
            <person name="Baugh L.R."/>
            <person name="Kiontke K."/>
            <person name="Gunsalus K."/>
            <person name="Fitch D.H."/>
            <person name="Piano F."/>
        </authorList>
    </citation>
    <scope>NUCLEOTIDE SEQUENCE [LARGE SCALE GENOMIC DNA]</scope>
    <source>
        <strain evidence="2">PF1309</strain>
    </source>
</reference>
<keyword evidence="3" id="KW-1185">Reference proteome</keyword>
<dbReference type="EMBL" id="LIAE01010441">
    <property type="protein sequence ID" value="PAV60963.1"/>
    <property type="molecule type" value="Genomic_DNA"/>
</dbReference>
<sequence>MTLERFCNKDPKTLIAYLVYYFIKHEKIKVIKWLLFFKIVATIISLMFIGLVLIRRDHIITQYIQRLPLPMGIKLAKLIFGLAALILQATLLMYIYENIKDRRRQIRLRYHAEEYA</sequence>
<organism evidence="2 3">
    <name type="scientific">Diploscapter pachys</name>
    <dbReference type="NCBI Taxonomy" id="2018661"/>
    <lineage>
        <taxon>Eukaryota</taxon>
        <taxon>Metazoa</taxon>
        <taxon>Ecdysozoa</taxon>
        <taxon>Nematoda</taxon>
        <taxon>Chromadorea</taxon>
        <taxon>Rhabditida</taxon>
        <taxon>Rhabditina</taxon>
        <taxon>Rhabditomorpha</taxon>
        <taxon>Rhabditoidea</taxon>
        <taxon>Rhabditidae</taxon>
        <taxon>Diploscapter</taxon>
    </lineage>
</organism>
<keyword evidence="1" id="KW-0812">Transmembrane</keyword>
<feature type="transmembrane region" description="Helical" evidence="1">
    <location>
        <begin position="75"/>
        <end position="96"/>
    </location>
</feature>
<evidence type="ECO:0000256" key="1">
    <source>
        <dbReference type="SAM" id="Phobius"/>
    </source>
</evidence>
<proteinExistence type="predicted"/>
<comment type="caution">
    <text evidence="2">The sequence shown here is derived from an EMBL/GenBank/DDBJ whole genome shotgun (WGS) entry which is preliminary data.</text>
</comment>
<dbReference type="Proteomes" id="UP000218231">
    <property type="component" value="Unassembled WGS sequence"/>
</dbReference>
<evidence type="ECO:0000313" key="3">
    <source>
        <dbReference type="Proteomes" id="UP000218231"/>
    </source>
</evidence>